<sequence>MHDRGNKNRSTEDMMQGTSVAVPAARAGKVRSTARALLALALLAGCAAGCGLVDAVFDGFKHARAVEQDLLATIGVKPAVGFNWHNGRLTSVTVTFPGLLQDKPLQELADAARSAVGKEFKQRADNVVLAFALGPSATVAAQADQAQDKN</sequence>
<proteinExistence type="predicted"/>
<accession>A0ACD3V099</accession>
<gene>
    <name evidence="1" type="ORF">J4P68_0020985</name>
</gene>
<dbReference type="EMBL" id="CP088282">
    <property type="protein sequence ID" value="UGX99807.1"/>
    <property type="molecule type" value="Genomic_DNA"/>
</dbReference>
<reference evidence="1 2" key="1">
    <citation type="journal article" date="2021" name="Int. J. Syst. Evol. Microbiol.">
        <title>Bradyrhizobium septentrionale sp. nov. (sv. septentrionale) and Bradyrhizobium quebecense sp. nov. (sv. septentrionale) associated with legumes native to Canada possess rearranged symbiosis genes and numerous insertion sequences.</title>
        <authorList>
            <person name="Bromfield E.S.P."/>
            <person name="Cloutier S."/>
        </authorList>
    </citation>
    <scope>NUCLEOTIDE SEQUENCE [LARGE SCALE GENOMIC DNA]</scope>
    <source>
        <strain evidence="1 2">12S5</strain>
    </source>
</reference>
<dbReference type="Proteomes" id="UP000692816">
    <property type="component" value="Chromosome"/>
</dbReference>
<keyword evidence="2" id="KW-1185">Reference proteome</keyword>
<protein>
    <submittedName>
        <fullName evidence="1">Uncharacterized protein</fullName>
    </submittedName>
</protein>
<evidence type="ECO:0000313" key="1">
    <source>
        <dbReference type="EMBL" id="UGX99807.1"/>
    </source>
</evidence>
<name>A0ACD3V099_9BRAD</name>
<organism evidence="1 2">
    <name type="scientific">Bradyrhizobium quebecense</name>
    <dbReference type="NCBI Taxonomy" id="2748629"/>
    <lineage>
        <taxon>Bacteria</taxon>
        <taxon>Pseudomonadati</taxon>
        <taxon>Pseudomonadota</taxon>
        <taxon>Alphaproteobacteria</taxon>
        <taxon>Hyphomicrobiales</taxon>
        <taxon>Nitrobacteraceae</taxon>
        <taxon>Bradyrhizobium</taxon>
    </lineage>
</organism>
<evidence type="ECO:0000313" key="2">
    <source>
        <dbReference type="Proteomes" id="UP000692816"/>
    </source>
</evidence>